<feature type="compositionally biased region" description="Polar residues" evidence="1">
    <location>
        <begin position="162"/>
        <end position="175"/>
    </location>
</feature>
<evidence type="ECO:0000256" key="1">
    <source>
        <dbReference type="SAM" id="MobiDB-lite"/>
    </source>
</evidence>
<gene>
    <name evidence="3" type="ORF">AMORRO_LOCUS5543</name>
</gene>
<dbReference type="EMBL" id="CAJVPV010003371">
    <property type="protein sequence ID" value="CAG8550328.1"/>
    <property type="molecule type" value="Genomic_DNA"/>
</dbReference>
<dbReference type="OrthoDB" id="2421327at2759"/>
<dbReference type="InterPro" id="IPR031915">
    <property type="entry name" value="Clr2_N"/>
</dbReference>
<comment type="caution">
    <text evidence="3">The sequence shown here is derived from an EMBL/GenBank/DDBJ whole genome shotgun (WGS) entry which is preliminary data.</text>
</comment>
<dbReference type="PANTHER" id="PTHR38046">
    <property type="entry name" value="CRYPTIC LOCI REGULATOR 2"/>
    <property type="match status" value="1"/>
</dbReference>
<keyword evidence="4" id="KW-1185">Reference proteome</keyword>
<proteinExistence type="predicted"/>
<accession>A0A9N9FR07</accession>
<name>A0A9N9FR07_9GLOM</name>
<dbReference type="GO" id="GO:0031934">
    <property type="term" value="C:mating-type region heterochromatin"/>
    <property type="evidence" value="ECO:0007669"/>
    <property type="project" value="TreeGrafter"/>
</dbReference>
<feature type="region of interest" description="Disordered" evidence="1">
    <location>
        <begin position="148"/>
        <end position="198"/>
    </location>
</feature>
<reference evidence="3" key="1">
    <citation type="submission" date="2021-06" db="EMBL/GenBank/DDBJ databases">
        <authorList>
            <person name="Kallberg Y."/>
            <person name="Tangrot J."/>
            <person name="Rosling A."/>
        </authorList>
    </citation>
    <scope>NUCLEOTIDE SEQUENCE</scope>
    <source>
        <strain evidence="3">CL551</strain>
    </source>
</reference>
<dbReference type="Proteomes" id="UP000789342">
    <property type="component" value="Unassembled WGS sequence"/>
</dbReference>
<dbReference type="GO" id="GO:0033553">
    <property type="term" value="C:rDNA heterochromatin"/>
    <property type="evidence" value="ECO:0007669"/>
    <property type="project" value="TreeGrafter"/>
</dbReference>
<feature type="domain" description="Cryptic loci regulator 2 N-terminal" evidence="2">
    <location>
        <begin position="76"/>
        <end position="140"/>
    </location>
</feature>
<feature type="compositionally biased region" description="Polar residues" evidence="1">
    <location>
        <begin position="182"/>
        <end position="192"/>
    </location>
</feature>
<dbReference type="AlphaFoldDB" id="A0A9N9FR07"/>
<evidence type="ECO:0000313" key="3">
    <source>
        <dbReference type="EMBL" id="CAG8550328.1"/>
    </source>
</evidence>
<evidence type="ECO:0000259" key="2">
    <source>
        <dbReference type="Pfam" id="PF16761"/>
    </source>
</evidence>
<dbReference type="Pfam" id="PF16761">
    <property type="entry name" value="Clr2_transil"/>
    <property type="match status" value="1"/>
</dbReference>
<organism evidence="3 4">
    <name type="scientific">Acaulospora morrowiae</name>
    <dbReference type="NCBI Taxonomy" id="94023"/>
    <lineage>
        <taxon>Eukaryota</taxon>
        <taxon>Fungi</taxon>
        <taxon>Fungi incertae sedis</taxon>
        <taxon>Mucoromycota</taxon>
        <taxon>Glomeromycotina</taxon>
        <taxon>Glomeromycetes</taxon>
        <taxon>Diversisporales</taxon>
        <taxon>Acaulosporaceae</taxon>
        <taxon>Acaulospora</taxon>
    </lineage>
</organism>
<dbReference type="PANTHER" id="PTHR38046:SF1">
    <property type="entry name" value="CRYPTIC LOCI REGULATOR 2"/>
    <property type="match status" value="1"/>
</dbReference>
<dbReference type="GO" id="GO:0070824">
    <property type="term" value="C:SHREC complex"/>
    <property type="evidence" value="ECO:0007669"/>
    <property type="project" value="InterPro"/>
</dbReference>
<sequence>MNRNFVNVIVSDDGLTVTDTDGDASRWPDTTRIPNPSGETIYYHPIESKIELYLTKLGESLAYALRGSGVDVKKPVLTSLPKGYQVFERVRENESNVAIRKDTYLFGSDVCPKFNSPRDFEEHLLWLASDKVLPCRCKYCRKNQSRSSVSPESSIKREPSSKRSINSRQELVQMTKSKKPKVSTNDNRSSPENLDDKDQILEKRTRTFRIGEIVWADVRHVLTESQRNELGSKTITYWPAFIQNHFPAEHVLADESPEVAIQYNLRIILLNDNVRLKQKAILPWLEISPKNVIAEFQGDKLSELTSKFLRAVDHAKAMATSTVEPYYSEERLQPFRQTGEDNEENRDSKLNSCIRIKGLLYGAELLKENDYIRVLQPQNTEEANKNPIFKIHNIYYNESAQRIEFSGDMYIRMYQGKYVLVKINPNDEEYRLGLSEIAGRYYENFPTITRNPEIDEFWNERHQSKIFKEIFGEEES</sequence>
<dbReference type="InterPro" id="IPR038986">
    <property type="entry name" value="Clr2"/>
</dbReference>
<dbReference type="GO" id="GO:0030466">
    <property type="term" value="P:silent mating-type cassette heterochromatin formation"/>
    <property type="evidence" value="ECO:0007669"/>
    <property type="project" value="TreeGrafter"/>
</dbReference>
<evidence type="ECO:0000313" key="4">
    <source>
        <dbReference type="Proteomes" id="UP000789342"/>
    </source>
</evidence>
<protein>
    <submittedName>
        <fullName evidence="3">466_t:CDS:1</fullName>
    </submittedName>
</protein>